<accession>A0ABM4WYL8</accession>
<dbReference type="SUPFAM" id="SSF140990">
    <property type="entry name" value="FtsH protease domain-like"/>
    <property type="match status" value="1"/>
</dbReference>
<dbReference type="Gene3D" id="1.20.58.760">
    <property type="entry name" value="Peptidase M41"/>
    <property type="match status" value="1"/>
</dbReference>
<organism evidence="1 2">
    <name type="scientific">Coffea arabica</name>
    <name type="common">Arabian coffee</name>
    <dbReference type="NCBI Taxonomy" id="13443"/>
    <lineage>
        <taxon>Eukaryota</taxon>
        <taxon>Viridiplantae</taxon>
        <taxon>Streptophyta</taxon>
        <taxon>Embryophyta</taxon>
        <taxon>Tracheophyta</taxon>
        <taxon>Spermatophyta</taxon>
        <taxon>Magnoliopsida</taxon>
        <taxon>eudicotyledons</taxon>
        <taxon>Gunneridae</taxon>
        <taxon>Pentapetalae</taxon>
        <taxon>asterids</taxon>
        <taxon>lamiids</taxon>
        <taxon>Gentianales</taxon>
        <taxon>Rubiaceae</taxon>
        <taxon>Ixoroideae</taxon>
        <taxon>Gardenieae complex</taxon>
        <taxon>Bertiereae - Coffeeae clade</taxon>
        <taxon>Coffeeae</taxon>
        <taxon>Coffea</taxon>
    </lineage>
</organism>
<sequence>MASVVYGNGGHRGMLSFHYSCSYSRFGLQNSRTVNCLSEDTGGAVRLRWQVLEQVDEELSKGDERAALSLVKNLQGKPGGLRCFDAARQVPQRLYTLDELKLNGIETASLLSPVDATLGSIERNLQVAALLGGVAAWNVFDLSPQQLLFFSLGLLFFWTLDGVSFNGGVSGLLLDTIGHTFSQKYHSRVIQHEAGHFLTAYLLGILPRGYTLTSLDALNKEGSLNVQAGTAFVDFEFNEEVNSGKLSATMLNRFSCIALAGVATEYLLFGYAEGGLADIDKVIKSQLDLLLKSLGFTQKKADSQVRWAVLNTVLILRRHEDARSKLAQAMSEGKSVGGCINIIEETIDDDDI</sequence>
<dbReference type="Proteomes" id="UP001652660">
    <property type="component" value="Chromosome 2e"/>
</dbReference>
<evidence type="ECO:0000313" key="1">
    <source>
        <dbReference type="Proteomes" id="UP001652660"/>
    </source>
</evidence>
<name>A0ABM4WYL8_COFAR</name>
<proteinExistence type="predicted"/>
<reference evidence="2" key="1">
    <citation type="submission" date="2025-08" db="UniProtKB">
        <authorList>
            <consortium name="RefSeq"/>
        </authorList>
    </citation>
    <scope>IDENTIFICATION</scope>
    <source>
        <tissue evidence="2">Leaves</tissue>
    </source>
</reference>
<protein>
    <submittedName>
        <fullName evidence="2">Uncharacterized protein isoform X3</fullName>
    </submittedName>
</protein>
<dbReference type="RefSeq" id="XP_071936874.1">
    <property type="nucleotide sequence ID" value="XM_072080773.1"/>
</dbReference>
<dbReference type="PANTHER" id="PTHR33471:SF1">
    <property type="entry name" value="OS01G0382700 PROTEIN"/>
    <property type="match status" value="1"/>
</dbReference>
<dbReference type="GeneID" id="113732738"/>
<dbReference type="PANTHER" id="PTHR33471">
    <property type="entry name" value="ATP-DEPENDENT ZINC METALLOPROTEASE-RELATED"/>
    <property type="match status" value="1"/>
</dbReference>
<keyword evidence="1" id="KW-1185">Reference proteome</keyword>
<evidence type="ECO:0000313" key="2">
    <source>
        <dbReference type="RefSeq" id="XP_071936874.1"/>
    </source>
</evidence>
<gene>
    <name evidence="2" type="primary">LOC113732738</name>
</gene>
<dbReference type="InterPro" id="IPR037219">
    <property type="entry name" value="Peptidase_M41-like"/>
</dbReference>